<evidence type="ECO:0000313" key="10">
    <source>
        <dbReference type="EMBL" id="WEU40398.1"/>
    </source>
</evidence>
<dbReference type="SUPFAM" id="SSF161098">
    <property type="entry name" value="MetI-like"/>
    <property type="match status" value="1"/>
</dbReference>
<evidence type="ECO:0000259" key="8">
    <source>
        <dbReference type="Pfam" id="PF00528"/>
    </source>
</evidence>
<gene>
    <name evidence="10" type="ORF">OdinLCB4_000235</name>
</gene>
<evidence type="ECO:0000313" key="11">
    <source>
        <dbReference type="Proteomes" id="UP000186851"/>
    </source>
</evidence>
<proteinExistence type="predicted"/>
<dbReference type="KEGG" id="oyw:OdinLCB4_000235"/>
<evidence type="ECO:0000256" key="4">
    <source>
        <dbReference type="ARBA" id="ARBA00022692"/>
    </source>
</evidence>
<dbReference type="Proteomes" id="UP000186851">
    <property type="component" value="Chromosome"/>
</dbReference>
<evidence type="ECO:0000256" key="2">
    <source>
        <dbReference type="ARBA" id="ARBA00022448"/>
    </source>
</evidence>
<keyword evidence="2" id="KW-0813">Transport</keyword>
<comment type="subcellular location">
    <subcellularLocation>
        <location evidence="1">Cell membrane</location>
        <topology evidence="1">Multi-pass membrane protein</topology>
    </subcellularLocation>
</comment>
<evidence type="ECO:0000256" key="1">
    <source>
        <dbReference type="ARBA" id="ARBA00004651"/>
    </source>
</evidence>
<protein>
    <submittedName>
        <fullName evidence="10">ABC transporter permease</fullName>
    </submittedName>
</protein>
<feature type="transmembrane region" description="Helical" evidence="7">
    <location>
        <begin position="280"/>
        <end position="301"/>
    </location>
</feature>
<dbReference type="GO" id="GO:0005886">
    <property type="term" value="C:plasma membrane"/>
    <property type="evidence" value="ECO:0007669"/>
    <property type="project" value="UniProtKB-SubCell"/>
</dbReference>
<keyword evidence="3" id="KW-1003">Cell membrane</keyword>
<evidence type="ECO:0000256" key="5">
    <source>
        <dbReference type="ARBA" id="ARBA00022989"/>
    </source>
</evidence>
<evidence type="ECO:0000256" key="7">
    <source>
        <dbReference type="SAM" id="Phobius"/>
    </source>
</evidence>
<dbReference type="PANTHER" id="PTHR43386">
    <property type="entry name" value="OLIGOPEPTIDE TRANSPORT SYSTEM PERMEASE PROTEIN APPC"/>
    <property type="match status" value="1"/>
</dbReference>
<feature type="transmembrane region" description="Helical" evidence="7">
    <location>
        <begin position="106"/>
        <end position="133"/>
    </location>
</feature>
<evidence type="ECO:0000256" key="6">
    <source>
        <dbReference type="ARBA" id="ARBA00023136"/>
    </source>
</evidence>
<dbReference type="EMBL" id="CP091871">
    <property type="protein sequence ID" value="WEU40398.1"/>
    <property type="molecule type" value="Genomic_DNA"/>
</dbReference>
<evidence type="ECO:0000256" key="3">
    <source>
        <dbReference type="ARBA" id="ARBA00022475"/>
    </source>
</evidence>
<dbReference type="InterPro" id="IPR000515">
    <property type="entry name" value="MetI-like"/>
</dbReference>
<organism evidence="10 11">
    <name type="scientific">Odinarchaeota yellowstonii (strain LCB_4)</name>
    <dbReference type="NCBI Taxonomy" id="1841599"/>
    <lineage>
        <taxon>Archaea</taxon>
        <taxon>Promethearchaeati</taxon>
        <taxon>Candidatus Odinarchaeota</taxon>
        <taxon>Candidatus Odinarchaeia</taxon>
        <taxon>Candidatus Odinarchaeales</taxon>
        <taxon>Candidatus Odinarchaeaceae</taxon>
        <taxon>Candidatus Odinarchaeum</taxon>
    </lineage>
</organism>
<dbReference type="InterPro" id="IPR050366">
    <property type="entry name" value="BP-dependent_transpt_permease"/>
</dbReference>
<keyword evidence="4 7" id="KW-0812">Transmembrane</keyword>
<sequence>MSDSDVSSEYKRLDESRFHVAVEDLTLRMVERTRFQRFLDFLSRLKNPLTIIGIIIVAALIFAAVLAPFIAPYNPIAVDLSSKNLPPSLDHLFGTDGFGRDIFSRILYGAQISLFVGIVSVLGAVAVGVPLGIFSAYRGGYIDTLIMRVMDIMLAFPSIILAIAIAMVIGAGIHAVTIAILVVSIPIYARIARGSALSVIQETYIEAARAIGAPAIRIIFRHILPNILAPILVEMTLDIGSAVLSLAGLSFLGLGAPPPYTYDWGRMISDNFSYQAVTRYWWQLTFPGLAIVFCVLGWNLLGDGLRDAMDPKLRLKISKQAKKIIKEMKLKKRANTRKTVGEVS</sequence>
<reference evidence="10" key="1">
    <citation type="journal article" date="2017" name="Nature">
        <title>Asgard archaea illuminate the origin of eukaryotic cellular complexity.</title>
        <authorList>
            <person name="Zaremba-Niedzwiedzka K."/>
            <person name="Caceres E.F."/>
            <person name="Saw J.H."/>
            <person name="Backstrom D."/>
            <person name="Juzokaite L."/>
            <person name="Vancaester E."/>
            <person name="Seitz K.W."/>
            <person name="Anantharaman K."/>
            <person name="Starnawski P."/>
            <person name="Kjeldsen K.U."/>
            <person name="Scott M.B."/>
            <person name="Nunoura T."/>
            <person name="Banfield J.F."/>
            <person name="Schramm A."/>
            <person name="Baker B.J."/>
            <person name="Spang A."/>
            <person name="Ettema T.J.G."/>
        </authorList>
    </citation>
    <scope>NUCLEOTIDE SEQUENCE</scope>
    <source>
        <strain evidence="10">LCB_4</strain>
    </source>
</reference>
<keyword evidence="5 7" id="KW-1133">Transmembrane helix</keyword>
<feature type="domain" description="Oligopeptide transport permease C-like N-terminal" evidence="9">
    <location>
        <begin position="45"/>
        <end position="87"/>
    </location>
</feature>
<dbReference type="AlphaFoldDB" id="A0AAF0D2G3"/>
<dbReference type="InterPro" id="IPR025966">
    <property type="entry name" value="OppC_N"/>
</dbReference>
<evidence type="ECO:0000259" key="9">
    <source>
        <dbReference type="Pfam" id="PF12911"/>
    </source>
</evidence>
<reference evidence="10" key="2">
    <citation type="journal article" date="2022" name="Nat. Microbiol.">
        <title>A closed Candidatus Odinarchaeum chromosome exposes Asgard archaeal viruses.</title>
        <authorList>
            <person name="Tamarit D."/>
            <person name="Caceres E.F."/>
            <person name="Krupovic M."/>
            <person name="Nijland R."/>
            <person name="Eme L."/>
            <person name="Robinson N.P."/>
            <person name="Ettema T.J.G."/>
        </authorList>
    </citation>
    <scope>NUCLEOTIDE SEQUENCE</scope>
    <source>
        <strain evidence="10">LCB_4</strain>
    </source>
</reference>
<dbReference type="Pfam" id="PF00528">
    <property type="entry name" value="BPD_transp_1"/>
    <property type="match status" value="1"/>
</dbReference>
<dbReference type="PANTHER" id="PTHR43386:SF1">
    <property type="entry name" value="D,D-DIPEPTIDE TRANSPORT SYSTEM PERMEASE PROTEIN DDPC-RELATED"/>
    <property type="match status" value="1"/>
</dbReference>
<name>A0AAF0D2G3_ODILC</name>
<feature type="domain" description="ABC transmembrane type-1" evidence="8">
    <location>
        <begin position="128"/>
        <end position="314"/>
    </location>
</feature>
<keyword evidence="6 7" id="KW-0472">Membrane</keyword>
<dbReference type="Gene3D" id="1.10.3720.10">
    <property type="entry name" value="MetI-like"/>
    <property type="match status" value="1"/>
</dbReference>
<feature type="transmembrane region" description="Helical" evidence="7">
    <location>
        <begin position="227"/>
        <end position="254"/>
    </location>
</feature>
<feature type="transmembrane region" description="Helical" evidence="7">
    <location>
        <begin position="49"/>
        <end position="71"/>
    </location>
</feature>
<accession>A0AAF0D2G3</accession>
<dbReference type="InterPro" id="IPR035906">
    <property type="entry name" value="MetI-like_sf"/>
</dbReference>
<dbReference type="CDD" id="cd06261">
    <property type="entry name" value="TM_PBP2"/>
    <property type="match status" value="1"/>
</dbReference>
<dbReference type="Pfam" id="PF12911">
    <property type="entry name" value="OppC_N"/>
    <property type="match status" value="1"/>
</dbReference>
<feature type="transmembrane region" description="Helical" evidence="7">
    <location>
        <begin position="145"/>
        <end position="165"/>
    </location>
</feature>
<dbReference type="GO" id="GO:0055085">
    <property type="term" value="P:transmembrane transport"/>
    <property type="evidence" value="ECO:0007669"/>
    <property type="project" value="InterPro"/>
</dbReference>